<keyword evidence="1" id="KW-0812">Transmembrane</keyword>
<accession>A0ABP6GUR5</accession>
<keyword evidence="1" id="KW-0472">Membrane</keyword>
<keyword evidence="1" id="KW-1133">Transmembrane helix</keyword>
<dbReference type="Pfam" id="PF10756">
    <property type="entry name" value="bPH_6"/>
    <property type="match status" value="1"/>
</dbReference>
<dbReference type="EMBL" id="BAAARN010000001">
    <property type="protein sequence ID" value="GAA2730083.1"/>
    <property type="molecule type" value="Genomic_DNA"/>
</dbReference>
<evidence type="ECO:0000313" key="3">
    <source>
        <dbReference type="EMBL" id="GAA2730083.1"/>
    </source>
</evidence>
<evidence type="ECO:0000259" key="2">
    <source>
        <dbReference type="Pfam" id="PF10756"/>
    </source>
</evidence>
<reference evidence="4" key="1">
    <citation type="journal article" date="2019" name="Int. J. Syst. Evol. Microbiol.">
        <title>The Global Catalogue of Microorganisms (GCM) 10K type strain sequencing project: providing services to taxonomists for standard genome sequencing and annotation.</title>
        <authorList>
            <consortium name="The Broad Institute Genomics Platform"/>
            <consortium name="The Broad Institute Genome Sequencing Center for Infectious Disease"/>
            <person name="Wu L."/>
            <person name="Ma J."/>
        </authorList>
    </citation>
    <scope>NUCLEOTIDE SEQUENCE [LARGE SCALE GENOMIC DNA]</scope>
    <source>
        <strain evidence="4">JCM 16378</strain>
    </source>
</reference>
<comment type="caution">
    <text evidence="3">The sequence shown here is derived from an EMBL/GenBank/DDBJ whole genome shotgun (WGS) entry which is preliminary data.</text>
</comment>
<feature type="transmembrane region" description="Helical" evidence="1">
    <location>
        <begin position="64"/>
        <end position="81"/>
    </location>
</feature>
<proteinExistence type="predicted"/>
<gene>
    <name evidence="3" type="ORF">GCM10009867_00710</name>
</gene>
<sequence>MPVVNDTSAAGRSDEATAFAVFQPRRGRVMALGMAAATLLLFGVIAVFLPGPAEAGTWRTGDKIFFAGVGVAIAFLLWRFASIRAVPTREGLTVRNLITTRVVPWRSIVDVRFGGGDPWVTVELDDTDTLAIMAIQKADAEYGRGEASRLAALVQALGPSAKSPDVTAG</sequence>
<feature type="domain" description="Low molecular weight protein antigen 6 PH" evidence="2">
    <location>
        <begin position="88"/>
        <end position="140"/>
    </location>
</feature>
<evidence type="ECO:0000256" key="1">
    <source>
        <dbReference type="SAM" id="Phobius"/>
    </source>
</evidence>
<protein>
    <submittedName>
        <fullName evidence="3">PH domain-containing protein</fullName>
    </submittedName>
</protein>
<dbReference type="Proteomes" id="UP001501326">
    <property type="component" value="Unassembled WGS sequence"/>
</dbReference>
<organism evidence="3 4">
    <name type="scientific">Pedococcus aerophilus</name>
    <dbReference type="NCBI Taxonomy" id="436356"/>
    <lineage>
        <taxon>Bacteria</taxon>
        <taxon>Bacillati</taxon>
        <taxon>Actinomycetota</taxon>
        <taxon>Actinomycetes</taxon>
        <taxon>Micrococcales</taxon>
        <taxon>Intrasporangiaceae</taxon>
        <taxon>Pedococcus</taxon>
    </lineage>
</organism>
<evidence type="ECO:0000313" key="4">
    <source>
        <dbReference type="Proteomes" id="UP001501326"/>
    </source>
</evidence>
<keyword evidence="4" id="KW-1185">Reference proteome</keyword>
<feature type="transmembrane region" description="Helical" evidence="1">
    <location>
        <begin position="29"/>
        <end position="49"/>
    </location>
</feature>
<dbReference type="InterPro" id="IPR019692">
    <property type="entry name" value="CFP-6_PH"/>
</dbReference>
<name>A0ABP6GUR5_9MICO</name>